<dbReference type="SUPFAM" id="SSF54292">
    <property type="entry name" value="2Fe-2S ferredoxin-like"/>
    <property type="match status" value="1"/>
</dbReference>
<dbReference type="PANTHER" id="PTHR23426:SF65">
    <property type="entry name" value="FERREDOXIN-2, MITOCHONDRIAL"/>
    <property type="match status" value="1"/>
</dbReference>
<proteinExistence type="inferred from homology"/>
<dbReference type="Gene3D" id="3.10.20.30">
    <property type="match status" value="1"/>
</dbReference>
<keyword evidence="2" id="KW-0001">2Fe-2S</keyword>
<dbReference type="GO" id="GO:0046872">
    <property type="term" value="F:metal ion binding"/>
    <property type="evidence" value="ECO:0007669"/>
    <property type="project" value="UniProtKB-KW"/>
</dbReference>
<protein>
    <submittedName>
        <fullName evidence="9">Adrenodoxin-like protein 1, mitochondrial</fullName>
    </submittedName>
</protein>
<dbReference type="InterPro" id="IPR001055">
    <property type="entry name" value="Adrenodoxin-like"/>
</dbReference>
<evidence type="ECO:0000256" key="3">
    <source>
        <dbReference type="ARBA" id="ARBA00022723"/>
    </source>
</evidence>
<name>A0A8B7PMZ6_HYAAZ</name>
<sequence>MSLPALRALHNLFIPSLKVRCIVLPRRIHHKIRHFEPRTCSKALFTTYSALQHGEYERLPPKSEEDVVNIRVVDRDGIEFDIRGKVGDNLMMLAQLHDVDIEGACEASLACCTCHVYVEEPYFERLDEPDVKEEDLLDMAPFLAENSRLGCQILLRKDLDGMLVRLPVGTRNMRVDQKGQQKEENEDRSTR</sequence>
<evidence type="ECO:0000313" key="8">
    <source>
        <dbReference type="Proteomes" id="UP000694843"/>
    </source>
</evidence>
<dbReference type="GeneID" id="108682833"/>
<organism evidence="8 9">
    <name type="scientific">Hyalella azteca</name>
    <name type="common">Amphipod</name>
    <dbReference type="NCBI Taxonomy" id="294128"/>
    <lineage>
        <taxon>Eukaryota</taxon>
        <taxon>Metazoa</taxon>
        <taxon>Ecdysozoa</taxon>
        <taxon>Arthropoda</taxon>
        <taxon>Crustacea</taxon>
        <taxon>Multicrustacea</taxon>
        <taxon>Malacostraca</taxon>
        <taxon>Eumalacostraca</taxon>
        <taxon>Peracarida</taxon>
        <taxon>Amphipoda</taxon>
        <taxon>Senticaudata</taxon>
        <taxon>Talitrida</taxon>
        <taxon>Talitroidea</taxon>
        <taxon>Hyalellidae</taxon>
        <taxon>Hyalella</taxon>
    </lineage>
</organism>
<keyword evidence="5" id="KW-0411">Iron-sulfur</keyword>
<dbReference type="PRINTS" id="PR00355">
    <property type="entry name" value="ADRENODOXIN"/>
</dbReference>
<dbReference type="InterPro" id="IPR001041">
    <property type="entry name" value="2Fe-2S_ferredoxin-type"/>
</dbReference>
<dbReference type="OMA" id="VVMGYEG"/>
<dbReference type="PANTHER" id="PTHR23426">
    <property type="entry name" value="FERREDOXIN/ADRENODOXIN"/>
    <property type="match status" value="1"/>
</dbReference>
<dbReference type="GO" id="GO:0051537">
    <property type="term" value="F:2 iron, 2 sulfur cluster binding"/>
    <property type="evidence" value="ECO:0007669"/>
    <property type="project" value="UniProtKB-KW"/>
</dbReference>
<feature type="domain" description="2Fe-2S ferredoxin-type" evidence="7">
    <location>
        <begin position="68"/>
        <end position="170"/>
    </location>
</feature>
<evidence type="ECO:0000313" key="9">
    <source>
        <dbReference type="RefSeq" id="XP_018027563.1"/>
    </source>
</evidence>
<evidence type="ECO:0000259" key="7">
    <source>
        <dbReference type="PROSITE" id="PS51085"/>
    </source>
</evidence>
<dbReference type="Proteomes" id="UP000694843">
    <property type="component" value="Unplaced"/>
</dbReference>
<dbReference type="Pfam" id="PF00111">
    <property type="entry name" value="Fer2"/>
    <property type="match status" value="1"/>
</dbReference>
<evidence type="ECO:0000256" key="1">
    <source>
        <dbReference type="ARBA" id="ARBA00010914"/>
    </source>
</evidence>
<dbReference type="PROSITE" id="PS51085">
    <property type="entry name" value="2FE2S_FER_2"/>
    <property type="match status" value="1"/>
</dbReference>
<dbReference type="GO" id="GO:0140647">
    <property type="term" value="P:P450-containing electron transport chain"/>
    <property type="evidence" value="ECO:0007669"/>
    <property type="project" value="InterPro"/>
</dbReference>
<accession>A0A8B7PMZ6</accession>
<dbReference type="RefSeq" id="XP_018027563.1">
    <property type="nucleotide sequence ID" value="XM_018172074.2"/>
</dbReference>
<evidence type="ECO:0000256" key="5">
    <source>
        <dbReference type="ARBA" id="ARBA00023014"/>
    </source>
</evidence>
<dbReference type="OrthoDB" id="268593at2759"/>
<keyword evidence="8" id="KW-1185">Reference proteome</keyword>
<evidence type="ECO:0000256" key="6">
    <source>
        <dbReference type="ARBA" id="ARBA00034078"/>
    </source>
</evidence>
<dbReference type="AlphaFoldDB" id="A0A8B7PMZ6"/>
<dbReference type="GO" id="GO:0009055">
    <property type="term" value="F:electron transfer activity"/>
    <property type="evidence" value="ECO:0007669"/>
    <property type="project" value="TreeGrafter"/>
</dbReference>
<keyword evidence="3" id="KW-0479">Metal-binding</keyword>
<dbReference type="KEGG" id="hazt:108682833"/>
<evidence type="ECO:0000256" key="2">
    <source>
        <dbReference type="ARBA" id="ARBA00022714"/>
    </source>
</evidence>
<comment type="cofactor">
    <cofactor evidence="6">
        <name>[2Fe-2S] cluster</name>
        <dbReference type="ChEBI" id="CHEBI:190135"/>
    </cofactor>
</comment>
<reference evidence="9" key="1">
    <citation type="submission" date="2025-08" db="UniProtKB">
        <authorList>
            <consortium name="RefSeq"/>
        </authorList>
    </citation>
    <scope>IDENTIFICATION</scope>
    <source>
        <tissue evidence="9">Whole organism</tissue>
    </source>
</reference>
<dbReference type="InterPro" id="IPR036010">
    <property type="entry name" value="2Fe-2S_ferredoxin-like_sf"/>
</dbReference>
<dbReference type="GO" id="GO:0005739">
    <property type="term" value="C:mitochondrion"/>
    <property type="evidence" value="ECO:0007669"/>
    <property type="project" value="TreeGrafter"/>
</dbReference>
<comment type="similarity">
    <text evidence="1">Belongs to the adrenodoxin/putidaredoxin family.</text>
</comment>
<dbReference type="CTD" id="2230"/>
<gene>
    <name evidence="9" type="primary">LOC108682833</name>
</gene>
<keyword evidence="4" id="KW-0408">Iron</keyword>
<evidence type="ECO:0000256" key="4">
    <source>
        <dbReference type="ARBA" id="ARBA00023004"/>
    </source>
</evidence>
<dbReference type="InterPro" id="IPR012675">
    <property type="entry name" value="Beta-grasp_dom_sf"/>
</dbReference>